<dbReference type="PANTHER" id="PTHR38136">
    <property type="entry name" value="DNA REPAIR PROTEIN"/>
    <property type="match status" value="1"/>
</dbReference>
<dbReference type="EMBL" id="KF900409">
    <property type="protein sequence ID" value="AIE93991.1"/>
    <property type="molecule type" value="Genomic_DNA"/>
</dbReference>
<sequence>MFPECIECRGTRGMCGISPCPLLANIRGRLPTVEAGSVSELVGPSPPSLFVGRFGYPKVRTGPSAAWIPDEGADTTPLASGDPADLFGRPLEEVAARHANLITGGSAMPVSSPGSPDATLETTQQIAMAESSVDVELDFARPIVVGRNPTFDSMSTPLGPSGEVLRAEVVGHASIPRKVDAVVDEGDLLTLDAMSELTEASIGEAQISRLLSSGLLGREGSRKLVPTRWGITATDDMLSKRLWEKVKGNPSLDKVLVYEAAYLDNIFHIILTPGLWAFHMLEAWTRGSVWTGTGKVLGDWEDIEPRSEYAHNITGAYYSARLGVLEHMDSMNRSGACMVWRDIGPGYWAPVGVWLIRETVRDAMSRAPKQFDTLMQAVDYVAPRISAPDDLRNSWFVKRSLQTTLDSFA</sequence>
<organism evidence="4">
    <name type="scientific">uncultured marine group II/III euryarchaeote AD1000_42_A01</name>
    <dbReference type="NCBI Taxonomy" id="1457767"/>
    <lineage>
        <taxon>Archaea</taxon>
        <taxon>Methanobacteriati</taxon>
        <taxon>Methanobacteriota</taxon>
        <taxon>environmental samples</taxon>
    </lineage>
</organism>
<dbReference type="Pfam" id="PF04894">
    <property type="entry name" value="Nre_N"/>
    <property type="match status" value="1"/>
</dbReference>
<dbReference type="HAMAP" id="MF_02096">
    <property type="entry name" value="Nre"/>
    <property type="match status" value="1"/>
</dbReference>
<evidence type="ECO:0000259" key="2">
    <source>
        <dbReference type="Pfam" id="PF04894"/>
    </source>
</evidence>
<feature type="domain" description="Archaeal Nre N-terminal" evidence="2">
    <location>
        <begin position="14"/>
        <end position="291"/>
    </location>
</feature>
<reference evidence="4" key="1">
    <citation type="journal article" date="2014" name="Genome Biol. Evol.">
        <title>Pangenome evidence for extensive interdomain horizontal transfer affecting lineage core and shell genes in uncultured planktonic thaumarchaeota and euryarchaeota.</title>
        <authorList>
            <person name="Deschamps P."/>
            <person name="Zivanovic Y."/>
            <person name="Moreira D."/>
            <person name="Rodriguez-Valera F."/>
            <person name="Lopez-Garcia P."/>
        </authorList>
    </citation>
    <scope>NUCLEOTIDE SEQUENCE</scope>
</reference>
<dbReference type="PANTHER" id="PTHR38136:SF2">
    <property type="entry name" value="DNA REPAIR PROTEIN"/>
    <property type="match status" value="1"/>
</dbReference>
<keyword evidence="1" id="KW-0227">DNA damage</keyword>
<accession>A0A075FX23</accession>
<dbReference type="InterPro" id="IPR033167">
    <property type="entry name" value="Nre"/>
</dbReference>
<comment type="caution">
    <text evidence="1">Lacks conserved residue(s) required for the propagation of feature annotation.</text>
</comment>
<proteinExistence type="inferred from homology"/>
<name>A0A075FX23_9EURY</name>
<dbReference type="GO" id="GO:0006281">
    <property type="term" value="P:DNA repair"/>
    <property type="evidence" value="ECO:0007669"/>
    <property type="project" value="UniProtKB-UniRule"/>
</dbReference>
<dbReference type="AlphaFoldDB" id="A0A075FX23"/>
<feature type="domain" description="Archaeal Nre C-terminal" evidence="3">
    <location>
        <begin position="301"/>
        <end position="408"/>
    </location>
</feature>
<evidence type="ECO:0000256" key="1">
    <source>
        <dbReference type="HAMAP-Rule" id="MF_02096"/>
    </source>
</evidence>
<dbReference type="InterPro" id="IPR006978">
    <property type="entry name" value="Nre_N"/>
</dbReference>
<evidence type="ECO:0000313" key="4">
    <source>
        <dbReference type="EMBL" id="AIE93991.1"/>
    </source>
</evidence>
<dbReference type="Pfam" id="PF04895">
    <property type="entry name" value="Nre_C"/>
    <property type="match status" value="1"/>
</dbReference>
<protein>
    <recommendedName>
        <fullName evidence="1">DNA repair protein</fullName>
    </recommendedName>
</protein>
<comment type="similarity">
    <text evidence="1">Belongs to the Nre family.</text>
</comment>
<comment type="function">
    <text evidence="1">Involved in DNA damage repair.</text>
</comment>
<keyword evidence="1" id="KW-0234">DNA repair</keyword>
<evidence type="ECO:0000259" key="3">
    <source>
        <dbReference type="Pfam" id="PF04895"/>
    </source>
</evidence>
<dbReference type="InterPro" id="IPR006979">
    <property type="entry name" value="Nre_C"/>
</dbReference>